<keyword evidence="3" id="KW-1185">Reference proteome</keyword>
<organism evidence="2 3">
    <name type="scientific">Pseudonocardia bannensis</name>
    <dbReference type="NCBI Taxonomy" id="630973"/>
    <lineage>
        <taxon>Bacteria</taxon>
        <taxon>Bacillati</taxon>
        <taxon>Actinomycetota</taxon>
        <taxon>Actinomycetes</taxon>
        <taxon>Pseudonocardiales</taxon>
        <taxon>Pseudonocardiaceae</taxon>
        <taxon>Pseudonocardia</taxon>
    </lineage>
</organism>
<evidence type="ECO:0000256" key="1">
    <source>
        <dbReference type="SAM" id="MobiDB-lite"/>
    </source>
</evidence>
<dbReference type="Proteomes" id="UP000586918">
    <property type="component" value="Unassembled WGS sequence"/>
</dbReference>
<sequence length="309" mass="30630">MTDPDGPDVARLAALDAGLLDAHDAAAVRAAAAADPAVQTVLDALAATRAELAAQPTERMPADVVAGIRAALDRVDGGRSRPDPGNAHGDPDTRRSRPDPAGAHRNADPGRSRRGPGHTNGVSARSHGRTREPGGGSDGPAGIPGPPTMAPRGPEPRGAGQGGDAGPHAGRSRPGRRVPGRRAVLAAAAALSAVIGAGALLAHAPGVGSHSPVLALRTGELAAAGASAIGAADLGDLADPARRAGCLREIAVPAPEGTVLGGRRVLLDGRPGVLLVLPTGILGTFRLIVVDPDCGPDGGILLTDELVPR</sequence>
<proteinExistence type="predicted"/>
<reference evidence="2 3" key="1">
    <citation type="submission" date="2020-04" db="EMBL/GenBank/DDBJ databases">
        <authorList>
            <person name="Klaysubun C."/>
            <person name="Duangmal K."/>
            <person name="Lipun K."/>
        </authorList>
    </citation>
    <scope>NUCLEOTIDE SEQUENCE [LARGE SCALE GENOMIC DNA]</scope>
    <source>
        <strain evidence="2 3">DSM 45300</strain>
    </source>
</reference>
<name>A0A848DG69_9PSEU</name>
<evidence type="ECO:0000313" key="3">
    <source>
        <dbReference type="Proteomes" id="UP000586918"/>
    </source>
</evidence>
<dbReference type="RefSeq" id="WP_169411684.1">
    <property type="nucleotide sequence ID" value="NZ_JAAXKZ010000019.1"/>
</dbReference>
<feature type="region of interest" description="Disordered" evidence="1">
    <location>
        <begin position="73"/>
        <end position="178"/>
    </location>
</feature>
<dbReference type="EMBL" id="JAAXKZ010000019">
    <property type="protein sequence ID" value="NMH91533.1"/>
    <property type="molecule type" value="Genomic_DNA"/>
</dbReference>
<evidence type="ECO:0000313" key="2">
    <source>
        <dbReference type="EMBL" id="NMH91533.1"/>
    </source>
</evidence>
<evidence type="ECO:0008006" key="4">
    <source>
        <dbReference type="Google" id="ProtNLM"/>
    </source>
</evidence>
<feature type="compositionally biased region" description="Basic and acidic residues" evidence="1">
    <location>
        <begin position="89"/>
        <end position="98"/>
    </location>
</feature>
<protein>
    <recommendedName>
        <fullName evidence="4">Anti-sigma-M factor RsmA</fullName>
    </recommendedName>
</protein>
<comment type="caution">
    <text evidence="2">The sequence shown here is derived from an EMBL/GenBank/DDBJ whole genome shotgun (WGS) entry which is preliminary data.</text>
</comment>
<dbReference type="AlphaFoldDB" id="A0A848DG69"/>
<feature type="compositionally biased region" description="Basic and acidic residues" evidence="1">
    <location>
        <begin position="73"/>
        <end position="82"/>
    </location>
</feature>
<gene>
    <name evidence="2" type="ORF">HF519_08030</name>
</gene>
<accession>A0A848DG69</accession>